<accession>A0AAI9DJ50</accession>
<dbReference type="InterPro" id="IPR021069">
    <property type="entry name" value="ImpA_C"/>
</dbReference>
<comment type="caution">
    <text evidence="3">The sequence shown here is derived from an EMBL/GenBank/DDBJ whole genome shotgun (WGS) entry which is preliminary data.</text>
</comment>
<dbReference type="AlphaFoldDB" id="A0AAI9DJ50"/>
<evidence type="ECO:0000259" key="2">
    <source>
        <dbReference type="Pfam" id="PF12486"/>
    </source>
</evidence>
<feature type="domain" description="ImpA C-terminal" evidence="2">
    <location>
        <begin position="276"/>
        <end position="412"/>
    </location>
</feature>
<gene>
    <name evidence="3" type="ORF">QEG54_001208</name>
</gene>
<proteinExistence type="predicted"/>
<evidence type="ECO:0000313" key="3">
    <source>
        <dbReference type="EMBL" id="EML1470516.1"/>
    </source>
</evidence>
<protein>
    <submittedName>
        <fullName evidence="3">Type VI secretion system ImpA family N-terminal domain-containing protein</fullName>
    </submittedName>
</protein>
<evidence type="ECO:0000259" key="1">
    <source>
        <dbReference type="Pfam" id="PF06812"/>
    </source>
</evidence>
<feature type="domain" description="ImpA N-terminal" evidence="1">
    <location>
        <begin position="5"/>
        <end position="110"/>
    </location>
</feature>
<reference evidence="3" key="1">
    <citation type="submission" date="2024-02" db="EMBL/GenBank/DDBJ databases">
        <authorList>
            <consortium name="Clinical and Environmental Microbiology Branch: Whole genome sequencing antimicrobial resistance pathogens in the healthcare setting"/>
        </authorList>
    </citation>
    <scope>NUCLEOTIDE SEQUENCE</scope>
    <source>
        <strain evidence="3">2021DK-00143</strain>
    </source>
</reference>
<name>A0AAI9DJ50_PLUGE</name>
<dbReference type="PANTHER" id="PTHR37024">
    <property type="entry name" value="TYPE VI SECRETION SYSTEM DUF2094 AND IMPA-RELATED DOMAIN PROTEIN"/>
    <property type="match status" value="1"/>
</dbReference>
<dbReference type="InterPro" id="IPR010657">
    <property type="entry name" value="ImpA_N"/>
</dbReference>
<dbReference type="Pfam" id="PF12486">
    <property type="entry name" value="VasL"/>
    <property type="match status" value="1"/>
</dbReference>
<dbReference type="Pfam" id="PF06812">
    <property type="entry name" value="ImpA_N"/>
    <property type="match status" value="1"/>
</dbReference>
<sequence length="420" mass="45470">MTLPQQLKTGGDPRLQPDYTALREELAKLSHPARPDVDWERVTRLCLALFDRNGVELQTAAWYTLARTRQAGLGGLNEGLALLAVLIVRQWGALWPQPVHARMEILSGLSQRLQAALRTLTPGYADLPQVYEAERQLAAILDALARLELKNASRLAPLVAFMHNASVRLEKMEGDGEATPAVVLSATPQLAPPEAAAPRVYVVPDVRGDTAETGQEVQDAAADESATAAPAASRRAVRPFLAGMVTMLVAGGAALWGWQKLHPAAAPLPVAASPAALDALARQSPLWLQNYGFTLAAGAPAQEAGKLRAQWRQHISAGALPEEALAGWQQGMAGLQDLTRRLNALDERKGKYLTGSELKSMVFAITQDFERSAPVEARLYQLSRTPAGEPLPAAQVAQTDLYLNQLLNRYALIRMQAKEY</sequence>
<organism evidence="3">
    <name type="scientific">Pluralibacter gergoviae</name>
    <name type="common">Enterobacter gergoviae</name>
    <dbReference type="NCBI Taxonomy" id="61647"/>
    <lineage>
        <taxon>Bacteria</taxon>
        <taxon>Pseudomonadati</taxon>
        <taxon>Pseudomonadota</taxon>
        <taxon>Gammaproteobacteria</taxon>
        <taxon>Enterobacterales</taxon>
        <taxon>Enterobacteriaceae</taxon>
        <taxon>Pluralibacter</taxon>
    </lineage>
</organism>
<dbReference type="RefSeq" id="WP_172731607.1">
    <property type="nucleotide sequence ID" value="NZ_CACVCI010000001.1"/>
</dbReference>
<dbReference type="PANTHER" id="PTHR37024:SF5">
    <property type="entry name" value="IMPA N-TERMINAL DOMAIN-CONTAINING PROTEIN"/>
    <property type="match status" value="1"/>
</dbReference>
<dbReference type="EMBL" id="ABLOKC030000005">
    <property type="protein sequence ID" value="EML1470516.1"/>
    <property type="molecule type" value="Genomic_DNA"/>
</dbReference>